<dbReference type="CDD" id="cd00556">
    <property type="entry name" value="Thioesterase_II"/>
    <property type="match status" value="1"/>
</dbReference>
<dbReference type="Proteomes" id="UP000192534">
    <property type="component" value="Unassembled WGS sequence"/>
</dbReference>
<organism evidence="3 4">
    <name type="scientific">Mycolicibacterium rhodesiae</name>
    <name type="common">Mycobacterium rhodesiae</name>
    <dbReference type="NCBI Taxonomy" id="36814"/>
    <lineage>
        <taxon>Bacteria</taxon>
        <taxon>Bacillati</taxon>
        <taxon>Actinomycetota</taxon>
        <taxon>Actinomycetes</taxon>
        <taxon>Mycobacteriales</taxon>
        <taxon>Mycobacteriaceae</taxon>
        <taxon>Mycolicibacterium</taxon>
    </lineage>
</organism>
<dbReference type="PANTHER" id="PTHR38110:SF1">
    <property type="entry name" value="THIOESTERASE DOMAIN-CONTAINING PROTEIN"/>
    <property type="match status" value="1"/>
</dbReference>
<feature type="domain" description="Acyl-CoA thioesterase-like C-terminal" evidence="2">
    <location>
        <begin position="135"/>
        <end position="267"/>
    </location>
</feature>
<dbReference type="Pfam" id="PF13622">
    <property type="entry name" value="4HBT_3"/>
    <property type="match status" value="1"/>
</dbReference>
<dbReference type="SUPFAM" id="SSF54637">
    <property type="entry name" value="Thioesterase/thiol ester dehydrase-isomerase"/>
    <property type="match status" value="2"/>
</dbReference>
<protein>
    <submittedName>
        <fullName evidence="3">Acyl-CoA thioesterase</fullName>
    </submittedName>
</protein>
<gene>
    <name evidence="3" type="ORF">BST42_21960</name>
</gene>
<dbReference type="InterPro" id="IPR052389">
    <property type="entry name" value="Sec_Metab_Biosynth-Assoc"/>
</dbReference>
<dbReference type="InterPro" id="IPR029069">
    <property type="entry name" value="HotDog_dom_sf"/>
</dbReference>
<dbReference type="EMBL" id="MVIH01000012">
    <property type="protein sequence ID" value="ORB49975.1"/>
    <property type="molecule type" value="Genomic_DNA"/>
</dbReference>
<name>A0A1X0INN4_MYCRH</name>
<evidence type="ECO:0000313" key="4">
    <source>
        <dbReference type="Proteomes" id="UP000192534"/>
    </source>
</evidence>
<dbReference type="InterPro" id="IPR049450">
    <property type="entry name" value="ACOT8-like_C"/>
</dbReference>
<dbReference type="Pfam" id="PF20789">
    <property type="entry name" value="4HBT_3C"/>
    <property type="match status" value="1"/>
</dbReference>
<comment type="caution">
    <text evidence="3">The sequence shown here is derived from an EMBL/GenBank/DDBJ whole genome shotgun (WGS) entry which is preliminary data.</text>
</comment>
<proteinExistence type="predicted"/>
<dbReference type="AlphaFoldDB" id="A0A1X0INN4"/>
<evidence type="ECO:0000259" key="2">
    <source>
        <dbReference type="Pfam" id="PF20789"/>
    </source>
</evidence>
<dbReference type="PANTHER" id="PTHR38110">
    <property type="entry name" value="CHROMOSOME 23, WHOLE GENOME SHOTGUN SEQUENCE"/>
    <property type="match status" value="1"/>
</dbReference>
<evidence type="ECO:0000313" key="3">
    <source>
        <dbReference type="EMBL" id="ORB49975.1"/>
    </source>
</evidence>
<dbReference type="Gene3D" id="2.40.160.210">
    <property type="entry name" value="Acyl-CoA thioesterase, double hotdog domain"/>
    <property type="match status" value="1"/>
</dbReference>
<dbReference type="InterPro" id="IPR049449">
    <property type="entry name" value="TesB_ACOT8-like_N"/>
</dbReference>
<reference evidence="3 4" key="1">
    <citation type="submission" date="2016-12" db="EMBL/GenBank/DDBJ databases">
        <title>The new phylogeny of genus Mycobacterium.</title>
        <authorList>
            <person name="Tortoli E."/>
            <person name="Trovato A."/>
            <person name="Cirillo D.M."/>
        </authorList>
    </citation>
    <scope>NUCLEOTIDE SEQUENCE [LARGE SCALE GENOMIC DNA]</scope>
    <source>
        <strain evidence="3 4">DSM 44223</strain>
    </source>
</reference>
<dbReference type="InterPro" id="IPR042171">
    <property type="entry name" value="Acyl-CoA_hotdog"/>
</dbReference>
<keyword evidence="4" id="KW-1185">Reference proteome</keyword>
<dbReference type="OrthoDB" id="4370297at2"/>
<feature type="domain" description="Acyl-CoA thioesterase-like N-terminal HotDog" evidence="1">
    <location>
        <begin position="29"/>
        <end position="111"/>
    </location>
</feature>
<accession>A0A1X0INN4</accession>
<sequence>MTMPTTHAFDTAISLSDNDNGHFAGHTTPEYANMVGPFGGVTAAAVVRAISRHPDRIGEPVALTVNYLAPVNDGTFDIAVRAARTNRTNQHWTAEVSQDHGPTTTATAVFGVRRDAWSDTELTMPDAPAPETLSHTTAPEMVPWMRNYDMHYVRGGLPAESEESASSTTTLWVRQRPSRVLDFPALTAISDVFYPRVFLRRGRMLPAGTISLTTYFHVDGAELAEQGTDYVLASAHAQRFARGYFDQTAQIWGRNGTLLATSHQIVYYKD</sequence>
<evidence type="ECO:0000259" key="1">
    <source>
        <dbReference type="Pfam" id="PF13622"/>
    </source>
</evidence>